<feature type="active site" description="Proton donor" evidence="11">
    <location>
        <position position="223"/>
    </location>
</feature>
<dbReference type="PANTHER" id="PTHR43301">
    <property type="entry name" value="ARABINAN ENDO-1,5-ALPHA-L-ARABINOSIDASE"/>
    <property type="match status" value="1"/>
</dbReference>
<evidence type="ECO:0000313" key="16">
    <source>
        <dbReference type="Proteomes" id="UP000630445"/>
    </source>
</evidence>
<keyword evidence="6 13" id="KW-0732">Signal</keyword>
<sequence length="380" mass="41857">MFRIQLLLQASLLFYQAVVGSPSFSSKEKASDKYPLPNNANFFDHDPHILEYNDTFYIFHGGVNIPINKASSLEGPWTSAGTVLDGPSIIEKENRTRPWAPTTIQHNGSFYCFYSISILGTRNSSIGVATTDSLDSGNWTDHGVLINSGSGNLSHIYPYNVSNAIDASFIVDNRTGKPYLNYGSYWHGIFQVPLAADLLSVEDPEHPRAVNLAYEPKETRPLEGPWMSFRDPYYYLWFSHVGNGQKGKDFPPGGQEREVQVGRSKSVNGPFEDKDGKDLTDGGGTVVYASNHGVVYAPGGIGVLPANAKHPDILYYHYLNTSMGIKDETQLGWNYLEYKDGWPVVVGARGSSGHRGNSGMAIRPNHVLSILGLIVAYVLM</sequence>
<comment type="pathway">
    <text evidence="2 10">Glycan metabolism; L-arabinan degradation.</text>
</comment>
<evidence type="ECO:0000313" key="15">
    <source>
        <dbReference type="EMBL" id="KAF7165805.1"/>
    </source>
</evidence>
<keyword evidence="16" id="KW-1185">Reference proteome</keyword>
<dbReference type="Pfam" id="PF04616">
    <property type="entry name" value="Glyco_hydro_43"/>
    <property type="match status" value="1"/>
</dbReference>
<evidence type="ECO:0000256" key="2">
    <source>
        <dbReference type="ARBA" id="ARBA00004834"/>
    </source>
</evidence>
<evidence type="ECO:0000256" key="12">
    <source>
        <dbReference type="PIRSR" id="PIRSR606710-2"/>
    </source>
</evidence>
<evidence type="ECO:0000256" key="9">
    <source>
        <dbReference type="ARBA" id="ARBA00025221"/>
    </source>
</evidence>
<evidence type="ECO:0000256" key="8">
    <source>
        <dbReference type="ARBA" id="ARBA00023295"/>
    </source>
</evidence>
<feature type="active site" description="Proton acceptor" evidence="11">
    <location>
        <position position="46"/>
    </location>
</feature>
<dbReference type="InterPro" id="IPR023296">
    <property type="entry name" value="Glyco_hydro_beta-prop_sf"/>
</dbReference>
<name>A0A8H6UTX6_9EURO</name>
<organism evidence="15 17">
    <name type="scientific">Aspergillus hiratsukae</name>
    <dbReference type="NCBI Taxonomy" id="1194566"/>
    <lineage>
        <taxon>Eukaryota</taxon>
        <taxon>Fungi</taxon>
        <taxon>Dikarya</taxon>
        <taxon>Ascomycota</taxon>
        <taxon>Pezizomycotina</taxon>
        <taxon>Eurotiomycetes</taxon>
        <taxon>Eurotiomycetidae</taxon>
        <taxon>Eurotiales</taxon>
        <taxon>Aspergillaceae</taxon>
        <taxon>Aspergillus</taxon>
        <taxon>Aspergillus subgen. Fumigati</taxon>
    </lineage>
</organism>
<keyword evidence="8 10" id="KW-0326">Glycosidase</keyword>
<keyword evidence="5" id="KW-0119">Carbohydrate metabolism</keyword>
<feature type="chain" id="PRO_5035102197" description="Arabinan endo-1,5-alpha-L-arabinosidase" evidence="13">
    <location>
        <begin position="21"/>
        <end position="380"/>
    </location>
</feature>
<dbReference type="GO" id="GO:0031222">
    <property type="term" value="P:arabinan catabolic process"/>
    <property type="evidence" value="ECO:0007669"/>
    <property type="project" value="UniProtKB-UniPathway"/>
</dbReference>
<evidence type="ECO:0000256" key="3">
    <source>
        <dbReference type="ARBA" id="ARBA00009865"/>
    </source>
</evidence>
<keyword evidence="7 10" id="KW-0378">Hydrolase</keyword>
<comment type="similarity">
    <text evidence="3 10">Belongs to the glycosyl hydrolase 43 family.</text>
</comment>
<keyword evidence="5" id="KW-0624">Polysaccharide degradation</keyword>
<evidence type="ECO:0000256" key="1">
    <source>
        <dbReference type="ARBA" id="ARBA00000375"/>
    </source>
</evidence>
<evidence type="ECO:0000256" key="6">
    <source>
        <dbReference type="ARBA" id="ARBA00022729"/>
    </source>
</evidence>
<dbReference type="OrthoDB" id="195678at2759"/>
<dbReference type="GO" id="GO:0046558">
    <property type="term" value="F:arabinan endo-1,5-alpha-L-arabinosidase activity"/>
    <property type="evidence" value="ECO:0007669"/>
    <property type="project" value="UniProtKB-EC"/>
</dbReference>
<dbReference type="InterPro" id="IPR006710">
    <property type="entry name" value="Glyco_hydro_43"/>
</dbReference>
<evidence type="ECO:0000256" key="7">
    <source>
        <dbReference type="ARBA" id="ARBA00022801"/>
    </source>
</evidence>
<comment type="caution">
    <text evidence="15">The sequence shown here is derived from an EMBL/GenBank/DDBJ whole genome shotgun (WGS) entry which is preliminary data.</text>
</comment>
<dbReference type="SUPFAM" id="SSF75005">
    <property type="entry name" value="Arabinanase/levansucrase/invertase"/>
    <property type="match status" value="1"/>
</dbReference>
<dbReference type="GO" id="GO:0045493">
    <property type="term" value="P:xylan catabolic process"/>
    <property type="evidence" value="ECO:0007669"/>
    <property type="project" value="UniProtKB-KW"/>
</dbReference>
<dbReference type="EMBL" id="JACBAD010002020">
    <property type="protein sequence ID" value="KAF7122375.1"/>
    <property type="molecule type" value="Genomic_DNA"/>
</dbReference>
<dbReference type="AlphaFoldDB" id="A0A8H6UTX6"/>
<evidence type="ECO:0000256" key="11">
    <source>
        <dbReference type="PIRSR" id="PIRSR606710-1"/>
    </source>
</evidence>
<dbReference type="EMBL" id="JACBAF010002159">
    <property type="protein sequence ID" value="KAF7165805.1"/>
    <property type="molecule type" value="Genomic_DNA"/>
</dbReference>
<evidence type="ECO:0000313" key="17">
    <source>
        <dbReference type="Proteomes" id="UP000662466"/>
    </source>
</evidence>
<dbReference type="EC" id="3.2.1.99" evidence="4 10"/>
<accession>A0A8H6UTX6</accession>
<evidence type="ECO:0000313" key="14">
    <source>
        <dbReference type="EMBL" id="KAF7122375.1"/>
    </source>
</evidence>
<dbReference type="CDD" id="cd18831">
    <property type="entry name" value="GH43_AnAbnA-like"/>
    <property type="match status" value="1"/>
</dbReference>
<keyword evidence="5" id="KW-0858">Xylan degradation</keyword>
<comment type="catalytic activity">
    <reaction evidence="1 10">
        <text>Endohydrolysis of (1-&gt;5)-alpha-arabinofuranosidic linkages in (1-&gt;5)-arabinans.</text>
        <dbReference type="EC" id="3.2.1.99"/>
    </reaction>
</comment>
<dbReference type="InterPro" id="IPR050727">
    <property type="entry name" value="GH43_arabinanases"/>
</dbReference>
<reference evidence="15" key="1">
    <citation type="submission" date="2020-06" db="EMBL/GenBank/DDBJ databases">
        <title>Draft genome sequences of strains closely related to Aspergillus parafelis and Aspergillus hiratsukae.</title>
        <authorList>
            <person name="Dos Santos R.A.C."/>
            <person name="Rivero-Menendez O."/>
            <person name="Steenwyk J.L."/>
            <person name="Mead M.E."/>
            <person name="Goldman G.H."/>
            <person name="Alastruey-Izquierdo A."/>
            <person name="Rokas A."/>
        </authorList>
    </citation>
    <scope>NUCLEOTIDE SEQUENCE</scope>
    <source>
        <strain evidence="14">CNM-CM5793</strain>
        <strain evidence="15">CNM-CM6106</strain>
    </source>
</reference>
<gene>
    <name evidence="14" type="ORF">CNMCM5793_000400</name>
    <name evidence="15" type="ORF">CNMCM6106_001850</name>
</gene>
<dbReference type="Gene3D" id="2.115.10.20">
    <property type="entry name" value="Glycosyl hydrolase domain, family 43"/>
    <property type="match status" value="1"/>
</dbReference>
<dbReference type="PANTHER" id="PTHR43301:SF5">
    <property type="entry name" value="ARABINAN ENDO-1,5-ALPHA-L-ARABINOSIDASE D-RELATED"/>
    <property type="match status" value="1"/>
</dbReference>
<dbReference type="PIRSF" id="PIRSF026534">
    <property type="entry name" value="Endo_alpha-L-arabinosidase"/>
    <property type="match status" value="1"/>
</dbReference>
<evidence type="ECO:0000256" key="5">
    <source>
        <dbReference type="ARBA" id="ARBA00022651"/>
    </source>
</evidence>
<dbReference type="InterPro" id="IPR016840">
    <property type="entry name" value="Glyco_hydro_43_endo_a_Ara-ase"/>
</dbReference>
<dbReference type="UniPathway" id="UPA00667"/>
<evidence type="ECO:0000256" key="13">
    <source>
        <dbReference type="SAM" id="SignalP"/>
    </source>
</evidence>
<feature type="signal peptide" evidence="13">
    <location>
        <begin position="1"/>
        <end position="20"/>
    </location>
</feature>
<comment type="function">
    <text evidence="9">Endo-1,5-alpha-L-arabinanase involved in degradation of pectin. Its preferred substrate is linear 1,5-alpha-L-arabinan.</text>
</comment>
<evidence type="ECO:0000256" key="4">
    <source>
        <dbReference type="ARBA" id="ARBA00012586"/>
    </source>
</evidence>
<protein>
    <recommendedName>
        <fullName evidence="4 10">Arabinan endo-1,5-alpha-L-arabinosidase</fullName>
        <ecNumber evidence="4 10">3.2.1.99</ecNumber>
    </recommendedName>
</protein>
<dbReference type="Proteomes" id="UP000630445">
    <property type="component" value="Unassembled WGS sequence"/>
</dbReference>
<proteinExistence type="inferred from homology"/>
<evidence type="ECO:0000256" key="10">
    <source>
        <dbReference type="PIRNR" id="PIRNR026534"/>
    </source>
</evidence>
<feature type="site" description="Important for catalytic activity, responsible for pKa modulation of the active site Glu and correct orientation of both the proton donor and substrate" evidence="12">
    <location>
        <position position="166"/>
    </location>
</feature>
<dbReference type="Proteomes" id="UP000662466">
    <property type="component" value="Unassembled WGS sequence"/>
</dbReference>